<comment type="caution">
    <text evidence="1">The sequence shown here is derived from an EMBL/GenBank/DDBJ whole genome shotgun (WGS) entry which is preliminary data.</text>
</comment>
<name>A0A1V1NTR7_9BACT</name>
<dbReference type="Proteomes" id="UP000189670">
    <property type="component" value="Unassembled WGS sequence"/>
</dbReference>
<reference evidence="2" key="1">
    <citation type="submission" date="2012-11" db="EMBL/GenBank/DDBJ databases">
        <authorList>
            <person name="Lucero-Rivera Y.E."/>
            <person name="Tovar-Ramirez D."/>
        </authorList>
    </citation>
    <scope>NUCLEOTIDE SEQUENCE [LARGE SCALE GENOMIC DNA]</scope>
    <source>
        <strain evidence="2">Araruama</strain>
    </source>
</reference>
<proteinExistence type="predicted"/>
<evidence type="ECO:0000313" key="2">
    <source>
        <dbReference type="Proteomes" id="UP000189670"/>
    </source>
</evidence>
<protein>
    <submittedName>
        <fullName evidence="1">Uncharacterized protein</fullName>
    </submittedName>
</protein>
<dbReference type="EMBL" id="ATBP01002338">
    <property type="protein sequence ID" value="ETR65969.1"/>
    <property type="molecule type" value="Genomic_DNA"/>
</dbReference>
<sequence>MINISSRYAVNSPYTQTFSQNMPASGWTYYASTPNGRIQQTVGCLRMDTHTDQDQNLNEAILHIDLSDMTHVHLNFFQKSIDSEAFTSLPDVFTGHYNGDGLSISTDGHTWYRLTSNNLSTNDNGNNYSIDLSAKESAIQASHDENFHLNQFVQIKFQQYGNQSYPSGGREWDNISVTSTKQDTIQFQQNAYDSQGWLYPYPRAAQWQSE</sequence>
<accession>A0A1V1NTR7</accession>
<organism evidence="1 2">
    <name type="scientific">Candidatus Magnetoglobus multicellularis str. Araruama</name>
    <dbReference type="NCBI Taxonomy" id="890399"/>
    <lineage>
        <taxon>Bacteria</taxon>
        <taxon>Pseudomonadati</taxon>
        <taxon>Thermodesulfobacteriota</taxon>
        <taxon>Desulfobacteria</taxon>
        <taxon>Desulfobacterales</taxon>
        <taxon>Desulfobacteraceae</taxon>
        <taxon>Candidatus Magnetoglobus</taxon>
    </lineage>
</organism>
<gene>
    <name evidence="1" type="ORF">OMM_05848</name>
</gene>
<evidence type="ECO:0000313" key="1">
    <source>
        <dbReference type="EMBL" id="ETR65969.1"/>
    </source>
</evidence>
<dbReference type="AlphaFoldDB" id="A0A1V1NTR7"/>